<dbReference type="EMBL" id="SLXH01000009">
    <property type="protein sequence ID" value="TCP18250.1"/>
    <property type="molecule type" value="Genomic_DNA"/>
</dbReference>
<keyword evidence="1" id="KW-1133">Transmembrane helix</keyword>
<dbReference type="InterPro" id="IPR008900">
    <property type="entry name" value="Zot_N"/>
</dbReference>
<dbReference type="AlphaFoldDB" id="A0A4R2NB28"/>
<keyword evidence="4" id="KW-1185">Reference proteome</keyword>
<dbReference type="RefSeq" id="WP_132750388.1">
    <property type="nucleotide sequence ID" value="NZ_QXNC01000009.1"/>
</dbReference>
<keyword evidence="1" id="KW-0472">Membrane</keyword>
<proteinExistence type="predicted"/>
<dbReference type="SUPFAM" id="SSF52540">
    <property type="entry name" value="P-loop containing nucleoside triphosphate hydrolases"/>
    <property type="match status" value="1"/>
</dbReference>
<reference evidence="3 4" key="1">
    <citation type="submission" date="2019-03" db="EMBL/GenBank/DDBJ databases">
        <title>Genomic Encyclopedia of Type Strains, Phase IV (KMG-IV): sequencing the most valuable type-strain genomes for metagenomic binning, comparative biology and taxonomic classification.</title>
        <authorList>
            <person name="Goeker M."/>
        </authorList>
    </citation>
    <scope>NUCLEOTIDE SEQUENCE [LARGE SCALE GENOMIC DNA]</scope>
    <source>
        <strain evidence="3 4">DSM 1837</strain>
    </source>
</reference>
<organism evidence="3 4">
    <name type="scientific">Simplicispira metamorpha</name>
    <dbReference type="NCBI Taxonomy" id="80881"/>
    <lineage>
        <taxon>Bacteria</taxon>
        <taxon>Pseudomonadati</taxon>
        <taxon>Pseudomonadota</taxon>
        <taxon>Betaproteobacteria</taxon>
        <taxon>Burkholderiales</taxon>
        <taxon>Comamonadaceae</taxon>
        <taxon>Simplicispira</taxon>
    </lineage>
</organism>
<evidence type="ECO:0000256" key="1">
    <source>
        <dbReference type="SAM" id="Phobius"/>
    </source>
</evidence>
<dbReference type="InterPro" id="IPR027417">
    <property type="entry name" value="P-loop_NTPase"/>
</dbReference>
<keyword evidence="1" id="KW-0812">Transmembrane</keyword>
<dbReference type="Proteomes" id="UP000295182">
    <property type="component" value="Unassembled WGS sequence"/>
</dbReference>
<comment type="caution">
    <text evidence="3">The sequence shown here is derived from an EMBL/GenBank/DDBJ whole genome shotgun (WGS) entry which is preliminary data.</text>
</comment>
<evidence type="ECO:0000313" key="4">
    <source>
        <dbReference type="Proteomes" id="UP000295182"/>
    </source>
</evidence>
<dbReference type="Pfam" id="PF05707">
    <property type="entry name" value="Zot"/>
    <property type="match status" value="1"/>
</dbReference>
<dbReference type="Gene3D" id="3.40.50.300">
    <property type="entry name" value="P-loop containing nucleotide triphosphate hydrolases"/>
    <property type="match status" value="1"/>
</dbReference>
<gene>
    <name evidence="3" type="ORF">EV674_10945</name>
</gene>
<accession>A0A4R2NB28</accession>
<feature type="domain" description="Zona occludens toxin N-terminal" evidence="2">
    <location>
        <begin position="1"/>
        <end position="177"/>
    </location>
</feature>
<protein>
    <submittedName>
        <fullName evidence="3">Zona occludens toxin</fullName>
    </submittedName>
</protein>
<evidence type="ECO:0000259" key="2">
    <source>
        <dbReference type="Pfam" id="PF05707"/>
    </source>
</evidence>
<feature type="transmembrane region" description="Helical" evidence="1">
    <location>
        <begin position="189"/>
        <end position="208"/>
    </location>
</feature>
<evidence type="ECO:0000313" key="3">
    <source>
        <dbReference type="EMBL" id="TCP18250.1"/>
    </source>
</evidence>
<sequence length="361" mass="40124">MISLFTGMPGAGKTAAMIDLVRDIAKDRPLFVHFDPSERLRPEQKLLSETLKLPHTQVNASTWHEEVPDGGILIIDEAQGCWRPRGPSAKVPEAIAALETHRHAGVDIFITTQAPRLIDANVRGLVGRHVHIRDTGWLGRWWYEWPETNESLTWKTCPVKKRYKLPKQIFDLYGSANVHTTPVRMAPKTLVLIAVLLVCLAALVFMIVRSVNRYTSPDQVKEPAPVSAPAPAAVRADLRAQIPTSVPDERVDFMPRLSDRPWTAPAYDHLRQVIRMPVITGAVCVNEHCVCYHGQERLDVGSDQCRHWAVYRPFNPYVGERDSIGGKVEASRSSAPDQTLPVHGETSAAAQAFGVGHALPF</sequence>
<dbReference type="OrthoDB" id="8809170at2"/>
<name>A0A4R2NB28_9BURK</name>